<evidence type="ECO:0000256" key="9">
    <source>
        <dbReference type="SAM" id="Phobius"/>
    </source>
</evidence>
<evidence type="ECO:0000256" key="8">
    <source>
        <dbReference type="SAM" id="MobiDB-lite"/>
    </source>
</evidence>
<proteinExistence type="predicted"/>
<feature type="transmembrane region" description="Helical" evidence="9">
    <location>
        <begin position="132"/>
        <end position="152"/>
    </location>
</feature>
<gene>
    <name evidence="10" type="ORF">ACAOBT_LOCUS25810</name>
</gene>
<dbReference type="SUPFAM" id="SSF53850">
    <property type="entry name" value="Periplasmic binding protein-like II"/>
    <property type="match status" value="1"/>
</dbReference>
<comment type="caution">
    <text evidence="10">The sequence shown here is derived from an EMBL/GenBank/DDBJ whole genome shotgun (WGS) entry which is preliminary data.</text>
</comment>
<dbReference type="AlphaFoldDB" id="A0A9P0PVT3"/>
<feature type="region of interest" description="Disordered" evidence="8">
    <location>
        <begin position="1"/>
        <end position="23"/>
    </location>
</feature>
<name>A0A9P0PVT3_ACAOB</name>
<dbReference type="PANTHER" id="PTHR42643:SF32">
    <property type="entry name" value="IONOTROPIC RECEPTOR 31A, ISOFORM C-RELATED"/>
    <property type="match status" value="1"/>
</dbReference>
<evidence type="ECO:0000256" key="1">
    <source>
        <dbReference type="ARBA" id="ARBA00004651"/>
    </source>
</evidence>
<organism evidence="10 11">
    <name type="scientific">Acanthoscelides obtectus</name>
    <name type="common">Bean weevil</name>
    <name type="synonym">Bruchus obtectus</name>
    <dbReference type="NCBI Taxonomy" id="200917"/>
    <lineage>
        <taxon>Eukaryota</taxon>
        <taxon>Metazoa</taxon>
        <taxon>Ecdysozoa</taxon>
        <taxon>Arthropoda</taxon>
        <taxon>Hexapoda</taxon>
        <taxon>Insecta</taxon>
        <taxon>Pterygota</taxon>
        <taxon>Neoptera</taxon>
        <taxon>Endopterygota</taxon>
        <taxon>Coleoptera</taxon>
        <taxon>Polyphaga</taxon>
        <taxon>Cucujiformia</taxon>
        <taxon>Chrysomeloidea</taxon>
        <taxon>Chrysomelidae</taxon>
        <taxon>Bruchinae</taxon>
        <taxon>Bruchini</taxon>
        <taxon>Acanthoscelides</taxon>
    </lineage>
</organism>
<evidence type="ECO:0000256" key="4">
    <source>
        <dbReference type="ARBA" id="ARBA00022989"/>
    </source>
</evidence>
<evidence type="ECO:0000256" key="6">
    <source>
        <dbReference type="ARBA" id="ARBA00023170"/>
    </source>
</evidence>
<reference evidence="10" key="1">
    <citation type="submission" date="2022-03" db="EMBL/GenBank/DDBJ databases">
        <authorList>
            <person name="Sayadi A."/>
        </authorList>
    </citation>
    <scope>NUCLEOTIDE SEQUENCE</scope>
</reference>
<evidence type="ECO:0000256" key="7">
    <source>
        <dbReference type="ARBA" id="ARBA00023180"/>
    </source>
</evidence>
<evidence type="ECO:0000256" key="2">
    <source>
        <dbReference type="ARBA" id="ARBA00022475"/>
    </source>
</evidence>
<dbReference type="OrthoDB" id="6117597at2759"/>
<dbReference type="PANTHER" id="PTHR42643">
    <property type="entry name" value="IONOTROPIC RECEPTOR 20A-RELATED"/>
    <property type="match status" value="1"/>
</dbReference>
<dbReference type="GO" id="GO:0005886">
    <property type="term" value="C:plasma membrane"/>
    <property type="evidence" value="ECO:0007669"/>
    <property type="project" value="UniProtKB-SubCell"/>
</dbReference>
<feature type="compositionally biased region" description="Polar residues" evidence="8">
    <location>
        <begin position="8"/>
        <end position="18"/>
    </location>
</feature>
<dbReference type="InterPro" id="IPR052192">
    <property type="entry name" value="Insect_Ionotropic_Sensory_Rcpt"/>
</dbReference>
<comment type="subcellular location">
    <subcellularLocation>
        <location evidence="1">Cell membrane</location>
        <topology evidence="1">Multi-pass membrane protein</topology>
    </subcellularLocation>
</comment>
<keyword evidence="2" id="KW-1003">Cell membrane</keyword>
<protein>
    <submittedName>
        <fullName evidence="10">Uncharacterized protein</fullName>
    </submittedName>
</protein>
<keyword evidence="5 9" id="KW-0472">Membrane</keyword>
<evidence type="ECO:0000256" key="3">
    <source>
        <dbReference type="ARBA" id="ARBA00022692"/>
    </source>
</evidence>
<accession>A0A9P0PVT3</accession>
<keyword evidence="6" id="KW-0675">Receptor</keyword>
<evidence type="ECO:0000313" key="10">
    <source>
        <dbReference type="EMBL" id="CAH2000815.1"/>
    </source>
</evidence>
<evidence type="ECO:0000313" key="11">
    <source>
        <dbReference type="Proteomes" id="UP001152888"/>
    </source>
</evidence>
<keyword evidence="7" id="KW-0325">Glycoprotein</keyword>
<keyword evidence="11" id="KW-1185">Reference proteome</keyword>
<keyword evidence="4 9" id="KW-1133">Transmembrane helix</keyword>
<dbReference type="EMBL" id="CAKOFQ010007422">
    <property type="protein sequence ID" value="CAH2000815.1"/>
    <property type="molecule type" value="Genomic_DNA"/>
</dbReference>
<evidence type="ECO:0000256" key="5">
    <source>
        <dbReference type="ARBA" id="ARBA00023136"/>
    </source>
</evidence>
<sequence>MLEKQSHQQEYNTTIQQHNIDEQKQGNDLQARSLIEIRLCDYKNLPGYNVTLAKAWYGTSINGTEAGVANLIHEHRVDIGAGGILRHGDSERISFYDYLMPTFPFRTCFIFKNPGSVKPGVEVLRPFSTSTWYSTCAAAFVMCSAIKMAYWIEYRFLRARINYRSSLFPHRLGGRFIYFTLLILSTLLYNYYSSSLVSSLLNSKPWTPTNLKELYETKLRLGSEDQPYTTLFITQERNNTWVQQINSTRFYEKDQANFMEPKEGVALVKNGGFAYHSEVKTVYPLIAMTFDVDSICDLVEINFVTPGVIGLMAQKNSQYTKLFLIR</sequence>
<dbReference type="Proteomes" id="UP001152888">
    <property type="component" value="Unassembled WGS sequence"/>
</dbReference>
<keyword evidence="3 9" id="KW-0812">Transmembrane</keyword>
<feature type="transmembrane region" description="Helical" evidence="9">
    <location>
        <begin position="172"/>
        <end position="192"/>
    </location>
</feature>